<evidence type="ECO:0000256" key="1">
    <source>
        <dbReference type="ARBA" id="ARBA00022837"/>
    </source>
</evidence>
<keyword evidence="5" id="KW-1185">Reference proteome</keyword>
<dbReference type="InterPro" id="IPR018247">
    <property type="entry name" value="EF_Hand_1_Ca_BS"/>
</dbReference>
<dbReference type="AlphaFoldDB" id="A0AAV4EUC1"/>
<dbReference type="GO" id="GO:0005509">
    <property type="term" value="F:calcium ion binding"/>
    <property type="evidence" value="ECO:0007669"/>
    <property type="project" value="InterPro"/>
</dbReference>
<feature type="domain" description="EF-hand" evidence="3">
    <location>
        <begin position="36"/>
        <end position="71"/>
    </location>
</feature>
<evidence type="ECO:0000313" key="5">
    <source>
        <dbReference type="Proteomes" id="UP000762676"/>
    </source>
</evidence>
<reference evidence="4 5" key="1">
    <citation type="journal article" date="2021" name="Elife">
        <title>Chloroplast acquisition without the gene transfer in kleptoplastic sea slugs, Plakobranchus ocellatus.</title>
        <authorList>
            <person name="Maeda T."/>
            <person name="Takahashi S."/>
            <person name="Yoshida T."/>
            <person name="Shimamura S."/>
            <person name="Takaki Y."/>
            <person name="Nagai Y."/>
            <person name="Toyoda A."/>
            <person name="Suzuki Y."/>
            <person name="Arimoto A."/>
            <person name="Ishii H."/>
            <person name="Satoh N."/>
            <person name="Nishiyama T."/>
            <person name="Hasebe M."/>
            <person name="Maruyama T."/>
            <person name="Minagawa J."/>
            <person name="Obokata J."/>
            <person name="Shigenobu S."/>
        </authorList>
    </citation>
    <scope>NUCLEOTIDE SEQUENCE [LARGE SCALE GENOMIC DNA]</scope>
</reference>
<comment type="caution">
    <text evidence="4">The sequence shown here is derived from an EMBL/GenBank/DDBJ whole genome shotgun (WGS) entry which is preliminary data.</text>
</comment>
<evidence type="ECO:0000313" key="4">
    <source>
        <dbReference type="EMBL" id="GFR64472.1"/>
    </source>
</evidence>
<name>A0AAV4EUC1_9GAST</name>
<feature type="signal peptide" evidence="2">
    <location>
        <begin position="1"/>
        <end position="23"/>
    </location>
</feature>
<organism evidence="4 5">
    <name type="scientific">Elysia marginata</name>
    <dbReference type="NCBI Taxonomy" id="1093978"/>
    <lineage>
        <taxon>Eukaryota</taxon>
        <taxon>Metazoa</taxon>
        <taxon>Spiralia</taxon>
        <taxon>Lophotrochozoa</taxon>
        <taxon>Mollusca</taxon>
        <taxon>Gastropoda</taxon>
        <taxon>Heterobranchia</taxon>
        <taxon>Euthyneura</taxon>
        <taxon>Panpulmonata</taxon>
        <taxon>Sacoglossa</taxon>
        <taxon>Placobranchoidea</taxon>
        <taxon>Plakobranchidae</taxon>
        <taxon>Elysia</taxon>
    </lineage>
</organism>
<gene>
    <name evidence="4" type="ORF">ElyMa_005508500</name>
</gene>
<evidence type="ECO:0000256" key="2">
    <source>
        <dbReference type="SAM" id="SignalP"/>
    </source>
</evidence>
<accession>A0AAV4EUC1</accession>
<evidence type="ECO:0000259" key="3">
    <source>
        <dbReference type="PROSITE" id="PS50222"/>
    </source>
</evidence>
<dbReference type="Proteomes" id="UP000762676">
    <property type="component" value="Unassembled WGS sequence"/>
</dbReference>
<keyword evidence="1" id="KW-0106">Calcium</keyword>
<feature type="chain" id="PRO_5043595915" description="EF-hand domain-containing protein" evidence="2">
    <location>
        <begin position="24"/>
        <end position="418"/>
    </location>
</feature>
<dbReference type="InterPro" id="IPR002048">
    <property type="entry name" value="EF_hand_dom"/>
</dbReference>
<dbReference type="InterPro" id="IPR011992">
    <property type="entry name" value="EF-hand-dom_pair"/>
</dbReference>
<protein>
    <recommendedName>
        <fullName evidence="3">EF-hand domain-containing protein</fullName>
    </recommendedName>
</protein>
<dbReference type="SUPFAM" id="SSF47473">
    <property type="entry name" value="EF-hand"/>
    <property type="match status" value="1"/>
</dbReference>
<proteinExistence type="predicted"/>
<keyword evidence="2" id="KW-0732">Signal</keyword>
<sequence>MRTMISCSVFALLILLQLHTALSRNIYGLKDYGQRTVSDRLQSLGRAVDVDKDDKISPKELFDWARTLGRPDDDDAPEADELNCVEQSEFVAGMVKAGFSKEFAANYDDFLSEYSAASASGACTGLDTQAVLDDPTKGKLDYKVSEFLAGFLKKLTDFCEDTSGDDLYSSNKDCTSLPNACASEPYGCERVCLQYTFVTTRGRHSGAFSERSHHQAAASTHSKTPKEFAKKVLSSFKDLNNDKTFSEVEQKDDLEANFDTNDDDCVDEAEYKARMSTSLCGGFAFSDAYASAKFEKLRGKPAGGGAPPAPPKCTGIDLTAFSGDDVSKTDFINNNVQLLINLCEGDKMLYTTNEDCKQLSLSCRVEEATKDTDACKKYVEDSTDDDVQDTAVKFFKFLSKWGETYDDFFGPDRRKIDD</sequence>
<dbReference type="PROSITE" id="PS00018">
    <property type="entry name" value="EF_HAND_1"/>
    <property type="match status" value="2"/>
</dbReference>
<dbReference type="EMBL" id="BMAT01010985">
    <property type="protein sequence ID" value="GFR64472.1"/>
    <property type="molecule type" value="Genomic_DNA"/>
</dbReference>
<dbReference type="PROSITE" id="PS50222">
    <property type="entry name" value="EF_HAND_2"/>
    <property type="match status" value="1"/>
</dbReference>